<proteinExistence type="predicted"/>
<evidence type="ECO:0000313" key="2">
    <source>
        <dbReference type="Proteomes" id="UP001057402"/>
    </source>
</evidence>
<gene>
    <name evidence="1" type="ORF">MLD38_019751</name>
</gene>
<protein>
    <submittedName>
        <fullName evidence="1">Uncharacterized protein</fullName>
    </submittedName>
</protein>
<reference evidence="2" key="1">
    <citation type="journal article" date="2023" name="Front. Plant Sci.">
        <title>Chromosomal-level genome assembly of Melastoma candidum provides insights into trichome evolution.</title>
        <authorList>
            <person name="Zhong Y."/>
            <person name="Wu W."/>
            <person name="Sun C."/>
            <person name="Zou P."/>
            <person name="Liu Y."/>
            <person name="Dai S."/>
            <person name="Zhou R."/>
        </authorList>
    </citation>
    <scope>NUCLEOTIDE SEQUENCE [LARGE SCALE GENOMIC DNA]</scope>
</reference>
<dbReference type="EMBL" id="CM042884">
    <property type="protein sequence ID" value="KAI4371529.1"/>
    <property type="molecule type" value="Genomic_DNA"/>
</dbReference>
<organism evidence="1 2">
    <name type="scientific">Melastoma candidum</name>
    <dbReference type="NCBI Taxonomy" id="119954"/>
    <lineage>
        <taxon>Eukaryota</taxon>
        <taxon>Viridiplantae</taxon>
        <taxon>Streptophyta</taxon>
        <taxon>Embryophyta</taxon>
        <taxon>Tracheophyta</taxon>
        <taxon>Spermatophyta</taxon>
        <taxon>Magnoliopsida</taxon>
        <taxon>eudicotyledons</taxon>
        <taxon>Gunneridae</taxon>
        <taxon>Pentapetalae</taxon>
        <taxon>rosids</taxon>
        <taxon>malvids</taxon>
        <taxon>Myrtales</taxon>
        <taxon>Melastomataceae</taxon>
        <taxon>Melastomatoideae</taxon>
        <taxon>Melastomateae</taxon>
        <taxon>Melastoma</taxon>
    </lineage>
</organism>
<comment type="caution">
    <text evidence="1">The sequence shown here is derived from an EMBL/GenBank/DDBJ whole genome shotgun (WGS) entry which is preliminary data.</text>
</comment>
<keyword evidence="2" id="KW-1185">Reference proteome</keyword>
<evidence type="ECO:0000313" key="1">
    <source>
        <dbReference type="EMBL" id="KAI4371529.1"/>
    </source>
</evidence>
<name>A0ACB9QXZ3_9MYRT</name>
<sequence length="377" mass="41313">MPMPSREAIETYMSVTGASESVAVRRLEEHGGNVSEAVNSHFGGGLQHPSVNPPPTGYPLYNNSMDGSYQGNGGQQGATPLLDVVRSFKPSSLLDPDYRRYFLNQIGLSQLNSPSLPSDPYAGNRMGAAEASYPSYVQPYELGSRPAVDGAGRPGSVVYGFPADHGRRDEDIEEEMMRTAIEASRQEALMNARHGLPVTWSSTEVDERPVISEDEQLNRAISLSLMEAEREAEKHKHLGSSFSQDRAASSNEQRKTDMLCHPDTSSHSKDTKISKNTEETVEAREVVLSNEPAIDDEGAISVVVRMPDGSRHGRRFLVTDKIKSVFNFVDLGGWAKPSSYKLVRPYPREAFTAADSSSSLGELGITNKQEALFLEFL</sequence>
<accession>A0ACB9QXZ3</accession>
<dbReference type="Proteomes" id="UP001057402">
    <property type="component" value="Chromosome 5"/>
</dbReference>